<evidence type="ECO:0000259" key="1">
    <source>
        <dbReference type="Pfam" id="PF07603"/>
    </source>
</evidence>
<organism evidence="2 3">
    <name type="scientific">Thermosulfurimonas marina</name>
    <dbReference type="NCBI Taxonomy" id="2047767"/>
    <lineage>
        <taxon>Bacteria</taxon>
        <taxon>Pseudomonadati</taxon>
        <taxon>Thermodesulfobacteriota</taxon>
        <taxon>Thermodesulfobacteria</taxon>
        <taxon>Thermodesulfobacteriales</taxon>
        <taxon>Thermodesulfobacteriaceae</taxon>
        <taxon>Thermosulfurimonas</taxon>
    </lineage>
</organism>
<reference evidence="2 3" key="1">
    <citation type="submission" date="2019-08" db="EMBL/GenBank/DDBJ databases">
        <title>Complete genome sequence of Thermosulfurimonas marina SU872T, an anaerobic thermophilic chemolithoautotrophic bacterium isolated from a shallow marine hydrothermal vent.</title>
        <authorList>
            <person name="Allioux M."/>
            <person name="Jebbar M."/>
            <person name="Slobodkina G."/>
            <person name="Slobodkin A."/>
            <person name="Moalic Y."/>
            <person name="Frolova A."/>
            <person name="Shao Z."/>
            <person name="Alain K."/>
        </authorList>
    </citation>
    <scope>NUCLEOTIDE SEQUENCE [LARGE SCALE GENOMIC DNA]</scope>
    <source>
        <strain evidence="2 3">SU872</strain>
    </source>
</reference>
<evidence type="ECO:0000313" key="2">
    <source>
        <dbReference type="EMBL" id="QJA07013.1"/>
    </source>
</evidence>
<proteinExistence type="predicted"/>
<name>A0A6H1WUY3_9BACT</name>
<dbReference type="KEGG" id="tmai:FVE67_07990"/>
<dbReference type="InterPro" id="IPR011460">
    <property type="entry name" value="Lcl_C"/>
</dbReference>
<protein>
    <submittedName>
        <fullName evidence="2">DUF1566 domain-containing protein</fullName>
    </submittedName>
</protein>
<dbReference type="PANTHER" id="PTHR35812">
    <property type="entry name" value="LIPOPROTEIN"/>
    <property type="match status" value="1"/>
</dbReference>
<dbReference type="Pfam" id="PF07603">
    <property type="entry name" value="Lcl_C"/>
    <property type="match status" value="2"/>
</dbReference>
<accession>A0A6H1WUY3</accession>
<dbReference type="EMBL" id="CP042909">
    <property type="protein sequence ID" value="QJA07013.1"/>
    <property type="molecule type" value="Genomic_DNA"/>
</dbReference>
<keyword evidence="3" id="KW-1185">Reference proteome</keyword>
<sequence length="344" mass="39930">MILATGQDRCYDTRGREIPCQGTGQDGQWRFGLSGFPRFKVQGELVEDLLTGLFWPKNAALFEFPMSWEEALRAVARLNRENFLGFSDWRLPNRRELRSLVFYQAKNPVLPPGHPFENLFHGWYWTSTTAVINPRYAWNVHFGGGRMFYSHKEDERMVWPVRGRFRLPATGQHTCYNTLGNPVSCSGTGQDGEIRSGLPWPEPRFELRAEAVFDRLTGLFWTRLADLAPGRVTWEEAFQVVVELNRRKFSGFSDWRLPNINELESLVDAQYHSPALPRDHPFQEVREYYWSSTTSFYDPLWAWALYLAKGAVGIGLKHGPHFYVWAVRGRPWRPREDSNPQPAD</sequence>
<dbReference type="Proteomes" id="UP000501253">
    <property type="component" value="Chromosome"/>
</dbReference>
<dbReference type="RefSeq" id="WP_168720371.1">
    <property type="nucleotide sequence ID" value="NZ_CP042909.1"/>
</dbReference>
<feature type="domain" description="Lcl C-terminal" evidence="1">
    <location>
        <begin position="45"/>
        <end position="162"/>
    </location>
</feature>
<evidence type="ECO:0000313" key="3">
    <source>
        <dbReference type="Proteomes" id="UP000501253"/>
    </source>
</evidence>
<dbReference type="PANTHER" id="PTHR35812:SF1">
    <property type="entry name" value="LIPOPROTEIN"/>
    <property type="match status" value="1"/>
</dbReference>
<feature type="domain" description="Lcl C-terminal" evidence="1">
    <location>
        <begin position="211"/>
        <end position="328"/>
    </location>
</feature>
<gene>
    <name evidence="2" type="ORF">FVE67_07990</name>
</gene>
<dbReference type="AlphaFoldDB" id="A0A6H1WUY3"/>